<dbReference type="PANTHER" id="PTHR43384:SF11">
    <property type="entry name" value="SEPTUM SITE DETERMINING PROTEIN"/>
    <property type="match status" value="1"/>
</dbReference>
<dbReference type="NCBIfam" id="TIGR03815">
    <property type="entry name" value="CpaE_hom_Actino"/>
    <property type="match status" value="1"/>
</dbReference>
<evidence type="ECO:0000313" key="1">
    <source>
        <dbReference type="EMBL" id="UUI74960.1"/>
    </source>
</evidence>
<dbReference type="InterPro" id="IPR050625">
    <property type="entry name" value="ParA/MinD_ATPase"/>
</dbReference>
<dbReference type="InterPro" id="IPR022521">
    <property type="entry name" value="Rv3660c"/>
</dbReference>
<proteinExistence type="predicted"/>
<dbReference type="RefSeq" id="WP_227570169.1">
    <property type="nucleotide sequence ID" value="NZ_CP101988.1"/>
</dbReference>
<dbReference type="EMBL" id="CP101988">
    <property type="protein sequence ID" value="UUI74960.1"/>
    <property type="molecule type" value="Genomic_DNA"/>
</dbReference>
<name>A0ABY5KWU8_9CELL</name>
<keyword evidence="2" id="KW-1185">Reference proteome</keyword>
<sequence>MGWDDVGSRGVRGNSGGAIGVVGARGGVGASTLAAALARRLARHGPTCLVDLEHAGGGIDVLVGLEDSTGLRWPDLADARGAVAGDELAALLPRWGSCAVLSADRTRPGPPPADAVPDVLSALAPHHAHVVIDLDRADVLARGPGLAACRTALVVVPRDLRGVAGVLALRAAILGIVPDVRLVVRGPAPGGLGVLELAHVVDLPVAASMGPDRRIAAAVERGAGPSARRGPLARAVASLTRELA</sequence>
<organism evidence="1 2">
    <name type="scientific">Cellulomonas chengniuliangii</name>
    <dbReference type="NCBI Taxonomy" id="2968084"/>
    <lineage>
        <taxon>Bacteria</taxon>
        <taxon>Bacillati</taxon>
        <taxon>Actinomycetota</taxon>
        <taxon>Actinomycetes</taxon>
        <taxon>Micrococcales</taxon>
        <taxon>Cellulomonadaceae</taxon>
        <taxon>Cellulomonas</taxon>
    </lineage>
</organism>
<reference evidence="1 2" key="1">
    <citation type="submission" date="2022-07" db="EMBL/GenBank/DDBJ databases">
        <title>Novel species in genus cellulomonas.</title>
        <authorList>
            <person name="Ye L."/>
        </authorList>
    </citation>
    <scope>NUCLEOTIDE SEQUENCE [LARGE SCALE GENOMIC DNA]</scope>
    <source>
        <strain evidence="2">zg-Y338</strain>
    </source>
</reference>
<dbReference type="PANTHER" id="PTHR43384">
    <property type="entry name" value="SEPTUM SITE-DETERMINING PROTEIN MIND HOMOLOG, CHLOROPLASTIC-RELATED"/>
    <property type="match status" value="1"/>
</dbReference>
<dbReference type="Proteomes" id="UP001316189">
    <property type="component" value="Chromosome"/>
</dbReference>
<gene>
    <name evidence="1" type="ORF">NP064_14425</name>
</gene>
<dbReference type="Gene3D" id="3.40.50.300">
    <property type="entry name" value="P-loop containing nucleotide triphosphate hydrolases"/>
    <property type="match status" value="1"/>
</dbReference>
<protein>
    <submittedName>
        <fullName evidence="1">Pilus assembly protein FlpE</fullName>
    </submittedName>
</protein>
<dbReference type="SUPFAM" id="SSF52540">
    <property type="entry name" value="P-loop containing nucleoside triphosphate hydrolases"/>
    <property type="match status" value="1"/>
</dbReference>
<dbReference type="InterPro" id="IPR027417">
    <property type="entry name" value="P-loop_NTPase"/>
</dbReference>
<evidence type="ECO:0000313" key="2">
    <source>
        <dbReference type="Proteomes" id="UP001316189"/>
    </source>
</evidence>
<accession>A0ABY5KWU8</accession>